<accession>A0A1M6HBX5</accession>
<dbReference type="OrthoDB" id="144354at2"/>
<dbReference type="Gene3D" id="3.90.70.10">
    <property type="entry name" value="Cysteine proteinases"/>
    <property type="match status" value="1"/>
</dbReference>
<dbReference type="STRING" id="1121298.SAMN05444401_2462"/>
<evidence type="ECO:0008006" key="3">
    <source>
        <dbReference type="Google" id="ProtNLM"/>
    </source>
</evidence>
<protein>
    <recommendedName>
        <fullName evidence="3">Butirosin biosynthesis protein H, N-terminal</fullName>
    </recommendedName>
</protein>
<sequence length="348" mass="40317">MDIIERFFKKIYYNQNYNPTSLNFNNMQVSKDSYLIKGIPHISYKDAYCHSAVLQMIHGGKKDIGYYNWIIGFTYGAFYNADIKSFIPYADPEPLIQNGCKYLGLKGTYYTVKNSDKYIKAIEYYISNNIPVKVPVNFGVIKNEKFFDPHTELIVGYDKDNFYYYEPGIEDKYEEDYLGDKIKKDFLLKAVESIGKEFCYPWKYALMVFEDNGNKNLPDDKDLFLRNSQLLKGKSSGPYAEGAQALERFANGIKNYSELEEDGKHIILALEQCTFTRKSNGDFLMTLGEELKPYGDYLIEASKLYEEAKFLFQESSKNHEKAGDLVLKGCNLEEMVAHGLKRYYNTVK</sequence>
<reference evidence="1 2" key="1">
    <citation type="submission" date="2016-11" db="EMBL/GenBank/DDBJ databases">
        <authorList>
            <person name="Jaros S."/>
            <person name="Januszkiewicz K."/>
            <person name="Wedrychowicz H."/>
        </authorList>
    </citation>
    <scope>NUCLEOTIDE SEQUENCE [LARGE SCALE GENOMIC DNA]</scope>
    <source>
        <strain evidence="1 2">DSM 21864</strain>
    </source>
</reference>
<dbReference type="Proteomes" id="UP000184080">
    <property type="component" value="Unassembled WGS sequence"/>
</dbReference>
<dbReference type="RefSeq" id="WP_073006905.1">
    <property type="nucleotide sequence ID" value="NZ_FQZO01000003.1"/>
</dbReference>
<organism evidence="1 2">
    <name type="scientific">Clostridium amylolyticum</name>
    <dbReference type="NCBI Taxonomy" id="1121298"/>
    <lineage>
        <taxon>Bacteria</taxon>
        <taxon>Bacillati</taxon>
        <taxon>Bacillota</taxon>
        <taxon>Clostridia</taxon>
        <taxon>Eubacteriales</taxon>
        <taxon>Clostridiaceae</taxon>
        <taxon>Clostridium</taxon>
    </lineage>
</organism>
<name>A0A1M6HBX5_9CLOT</name>
<evidence type="ECO:0000313" key="2">
    <source>
        <dbReference type="Proteomes" id="UP000184080"/>
    </source>
</evidence>
<keyword evidence="2" id="KW-1185">Reference proteome</keyword>
<evidence type="ECO:0000313" key="1">
    <source>
        <dbReference type="EMBL" id="SHJ19666.1"/>
    </source>
</evidence>
<dbReference type="EMBL" id="FQZO01000003">
    <property type="protein sequence ID" value="SHJ19666.1"/>
    <property type="molecule type" value="Genomic_DNA"/>
</dbReference>
<dbReference type="AlphaFoldDB" id="A0A1M6HBX5"/>
<gene>
    <name evidence="1" type="ORF">SAMN05444401_2462</name>
</gene>
<proteinExistence type="predicted"/>